<evidence type="ECO:0000313" key="2">
    <source>
        <dbReference type="EMBL" id="EOT71533.1"/>
    </source>
</evidence>
<dbReference type="AlphaFoldDB" id="R2QJS9"/>
<accession>R2QJS9</accession>
<dbReference type="EMBL" id="AJAS01000022">
    <property type="protein sequence ID" value="EOH96852.1"/>
    <property type="molecule type" value="Genomic_DNA"/>
</dbReference>
<name>R2QJS9_9ENTE</name>
<organism evidence="1 3">
    <name type="scientific">Enterococcus moraviensis ATCC BAA-383</name>
    <dbReference type="NCBI Taxonomy" id="1158609"/>
    <lineage>
        <taxon>Bacteria</taxon>
        <taxon>Bacillati</taxon>
        <taxon>Bacillota</taxon>
        <taxon>Bacilli</taxon>
        <taxon>Lactobacillales</taxon>
        <taxon>Enterococcaceae</taxon>
        <taxon>Enterococcus</taxon>
    </lineage>
</organism>
<evidence type="ECO:0000313" key="4">
    <source>
        <dbReference type="Proteomes" id="UP000014157"/>
    </source>
</evidence>
<keyword evidence="4" id="KW-1185">Reference proteome</keyword>
<protein>
    <submittedName>
        <fullName evidence="1">Uncharacterized protein</fullName>
    </submittedName>
</protein>
<dbReference type="EMBL" id="ASWB01000002">
    <property type="protein sequence ID" value="EOT71533.1"/>
    <property type="molecule type" value="Genomic_DNA"/>
</dbReference>
<dbReference type="HOGENOM" id="CLU_2069491_0_0_9"/>
<comment type="caution">
    <text evidence="1">The sequence shown here is derived from an EMBL/GenBank/DDBJ whole genome shotgun (WGS) entry which is preliminary data.</text>
</comment>
<proteinExistence type="predicted"/>
<dbReference type="Proteomes" id="UP000013781">
    <property type="component" value="Unassembled WGS sequence"/>
</dbReference>
<evidence type="ECO:0000313" key="1">
    <source>
        <dbReference type="EMBL" id="EOH96852.1"/>
    </source>
</evidence>
<sequence length="118" mass="14636">MLKQMGVEKEDFCYVIYERKLSMFTSFIVEGEYKRGLYYYDFYKIKYHYKTNEISDIKVYYENNLRDQILKEVIRILSYCELIDKNKFREIKIIPRCNFNKLDQRIVDRQRKKKLGIL</sequence>
<evidence type="ECO:0000313" key="3">
    <source>
        <dbReference type="Proteomes" id="UP000013781"/>
    </source>
</evidence>
<dbReference type="Proteomes" id="UP000014157">
    <property type="component" value="Unassembled WGS sequence"/>
</dbReference>
<reference evidence="1 3" key="1">
    <citation type="submission" date="2013-02" db="EMBL/GenBank/DDBJ databases">
        <title>The Genome Sequence of Enterococcus moraviensis BAA-383.</title>
        <authorList>
            <consortium name="The Broad Institute Genome Sequencing Platform"/>
            <consortium name="The Broad Institute Genome Sequencing Center for Infectious Disease"/>
            <person name="Earl A.M."/>
            <person name="Gilmore M.S."/>
            <person name="Lebreton F."/>
            <person name="Walker B."/>
            <person name="Young S.K."/>
            <person name="Zeng Q."/>
            <person name="Gargeya S."/>
            <person name="Fitzgerald M."/>
            <person name="Haas B."/>
            <person name="Abouelleil A."/>
            <person name="Alvarado L."/>
            <person name="Arachchi H.M."/>
            <person name="Berlin A.M."/>
            <person name="Chapman S.B."/>
            <person name="Dewar J."/>
            <person name="Goldberg J."/>
            <person name="Griggs A."/>
            <person name="Gujja S."/>
            <person name="Hansen M."/>
            <person name="Howarth C."/>
            <person name="Imamovic A."/>
            <person name="Larimer J."/>
            <person name="McCowan C."/>
            <person name="Murphy C."/>
            <person name="Neiman D."/>
            <person name="Pearson M."/>
            <person name="Priest M."/>
            <person name="Roberts A."/>
            <person name="Saif S."/>
            <person name="Shea T."/>
            <person name="Sisk P."/>
            <person name="Sykes S."/>
            <person name="Wortman J."/>
            <person name="Nusbaum C."/>
            <person name="Birren B."/>
        </authorList>
    </citation>
    <scope>NUCLEOTIDE SEQUENCE [LARGE SCALE GENOMIC DNA]</scope>
    <source>
        <strain evidence="1 3">ATCC BAA-383</strain>
    </source>
</reference>
<gene>
    <name evidence="2" type="ORF">I586_01335</name>
    <name evidence="1" type="ORF">UAY_02583</name>
</gene>
<reference evidence="2 4" key="2">
    <citation type="submission" date="2013-03" db="EMBL/GenBank/DDBJ databases">
        <title>The Genome Sequence of Enterococcus moraviensis BAA-383 (PacBio/Illumina hybrid assembly).</title>
        <authorList>
            <consortium name="The Broad Institute Genomics Platform"/>
            <consortium name="The Broad Institute Genome Sequencing Center for Infectious Disease"/>
            <person name="Earl A."/>
            <person name="Russ C."/>
            <person name="Gilmore M."/>
            <person name="Surin D."/>
            <person name="Walker B."/>
            <person name="Young S."/>
            <person name="Zeng Q."/>
            <person name="Gargeya S."/>
            <person name="Fitzgerald M."/>
            <person name="Haas B."/>
            <person name="Abouelleil A."/>
            <person name="Allen A.W."/>
            <person name="Alvarado L."/>
            <person name="Arachchi H.M."/>
            <person name="Berlin A.M."/>
            <person name="Chapman S.B."/>
            <person name="Gainer-Dewar J."/>
            <person name="Goldberg J."/>
            <person name="Griggs A."/>
            <person name="Gujja S."/>
            <person name="Hansen M."/>
            <person name="Howarth C."/>
            <person name="Imamovic A."/>
            <person name="Ireland A."/>
            <person name="Larimer J."/>
            <person name="McCowan C."/>
            <person name="Murphy C."/>
            <person name="Pearson M."/>
            <person name="Poon T.W."/>
            <person name="Priest M."/>
            <person name="Roberts A."/>
            <person name="Saif S."/>
            <person name="Shea T."/>
            <person name="Sisk P."/>
            <person name="Sykes S."/>
            <person name="Wortman J."/>
            <person name="Nusbaum C."/>
            <person name="Birren B."/>
        </authorList>
    </citation>
    <scope>NUCLEOTIDE SEQUENCE [LARGE SCALE GENOMIC DNA]</scope>
    <source>
        <strain evidence="2 4">ATCC BAA-383</strain>
    </source>
</reference>